<evidence type="ECO:0008006" key="9">
    <source>
        <dbReference type="Google" id="ProtNLM"/>
    </source>
</evidence>
<proteinExistence type="inferred from homology"/>
<dbReference type="PANTHER" id="PTHR48068:SF4">
    <property type="entry name" value="TATA-BOX BINDING PROTEIN ASSOCIATED FACTOR 9"/>
    <property type="match status" value="1"/>
</dbReference>
<evidence type="ECO:0000256" key="4">
    <source>
        <dbReference type="ARBA" id="ARBA00023163"/>
    </source>
</evidence>
<dbReference type="Proteomes" id="UP000290289">
    <property type="component" value="Chromosome 17"/>
</dbReference>
<reference evidence="7 8" key="1">
    <citation type="submission" date="2018-10" db="EMBL/GenBank/DDBJ databases">
        <title>A high-quality apple genome assembly.</title>
        <authorList>
            <person name="Hu J."/>
        </authorList>
    </citation>
    <scope>NUCLEOTIDE SEQUENCE [LARGE SCALE GENOMIC DNA]</scope>
    <source>
        <strain evidence="8">cv. HFTH1</strain>
        <tissue evidence="7">Young leaf</tissue>
    </source>
</reference>
<dbReference type="Pfam" id="PF02291">
    <property type="entry name" value="TFIID-31kDa"/>
    <property type="match status" value="1"/>
</dbReference>
<gene>
    <name evidence="7" type="ORF">DVH24_027593</name>
</gene>
<comment type="similarity">
    <text evidence="2">Belongs to the TAF9 family.</text>
</comment>
<dbReference type="GO" id="GO:0003713">
    <property type="term" value="F:transcription coactivator activity"/>
    <property type="evidence" value="ECO:0007669"/>
    <property type="project" value="TreeGrafter"/>
</dbReference>
<comment type="caution">
    <text evidence="7">The sequence shown here is derived from an EMBL/GenBank/DDBJ whole genome shotgun (WGS) entry which is preliminary data.</text>
</comment>
<dbReference type="InterPro" id="IPR051431">
    <property type="entry name" value="TFIID_subunit_9"/>
</dbReference>
<keyword evidence="3" id="KW-0805">Transcription regulation</keyword>
<dbReference type="SUPFAM" id="SSF47113">
    <property type="entry name" value="Histone-fold"/>
    <property type="match status" value="1"/>
</dbReference>
<dbReference type="GO" id="GO:0016251">
    <property type="term" value="F:RNA polymerase II general transcription initiation factor activity"/>
    <property type="evidence" value="ECO:0007669"/>
    <property type="project" value="TreeGrafter"/>
</dbReference>
<name>A0A498H7V1_MALDO</name>
<evidence type="ECO:0000313" key="7">
    <source>
        <dbReference type="EMBL" id="RXH67446.1"/>
    </source>
</evidence>
<sequence>LWYRYVVDVLSDAQVYSEHACKATIDCDDVKLAIQRKVNFSFPQSPPREGLEWHCHLNRTLTEEMVEDEEPSEPNPPQEPEPSGVPQNTPQWVSFPMFRLNVMLFTSAVLLIYS</sequence>
<accession>A0A498H7V1</accession>
<evidence type="ECO:0000313" key="8">
    <source>
        <dbReference type="Proteomes" id="UP000290289"/>
    </source>
</evidence>
<dbReference type="GO" id="GO:0046982">
    <property type="term" value="F:protein heterodimerization activity"/>
    <property type="evidence" value="ECO:0007669"/>
    <property type="project" value="InterPro"/>
</dbReference>
<dbReference type="CDD" id="cd07979">
    <property type="entry name" value="HFD_TAF9"/>
    <property type="match status" value="1"/>
</dbReference>
<dbReference type="GO" id="GO:0051123">
    <property type="term" value="P:RNA polymerase II preinitiation complex assembly"/>
    <property type="evidence" value="ECO:0007669"/>
    <property type="project" value="TreeGrafter"/>
</dbReference>
<keyword evidence="5" id="KW-0539">Nucleus</keyword>
<dbReference type="STRING" id="3750.A0A498H7V1"/>
<organism evidence="7 8">
    <name type="scientific">Malus domestica</name>
    <name type="common">Apple</name>
    <name type="synonym">Pyrus malus</name>
    <dbReference type="NCBI Taxonomy" id="3750"/>
    <lineage>
        <taxon>Eukaryota</taxon>
        <taxon>Viridiplantae</taxon>
        <taxon>Streptophyta</taxon>
        <taxon>Embryophyta</taxon>
        <taxon>Tracheophyta</taxon>
        <taxon>Spermatophyta</taxon>
        <taxon>Magnoliopsida</taxon>
        <taxon>eudicotyledons</taxon>
        <taxon>Gunneridae</taxon>
        <taxon>Pentapetalae</taxon>
        <taxon>rosids</taxon>
        <taxon>fabids</taxon>
        <taxon>Rosales</taxon>
        <taxon>Rosaceae</taxon>
        <taxon>Amygdaloideae</taxon>
        <taxon>Maleae</taxon>
        <taxon>Malus</taxon>
    </lineage>
</organism>
<comment type="subcellular location">
    <subcellularLocation>
        <location evidence="1">Nucleus</location>
    </subcellularLocation>
</comment>
<evidence type="ECO:0000256" key="2">
    <source>
        <dbReference type="ARBA" id="ARBA00007646"/>
    </source>
</evidence>
<feature type="non-terminal residue" evidence="7">
    <location>
        <position position="1"/>
    </location>
</feature>
<evidence type="ECO:0000256" key="1">
    <source>
        <dbReference type="ARBA" id="ARBA00004123"/>
    </source>
</evidence>
<dbReference type="GO" id="GO:0000124">
    <property type="term" value="C:SAGA complex"/>
    <property type="evidence" value="ECO:0007669"/>
    <property type="project" value="TreeGrafter"/>
</dbReference>
<feature type="region of interest" description="Disordered" evidence="6">
    <location>
        <begin position="63"/>
        <end position="88"/>
    </location>
</feature>
<evidence type="ECO:0000256" key="6">
    <source>
        <dbReference type="SAM" id="MobiDB-lite"/>
    </source>
</evidence>
<dbReference type="PANTHER" id="PTHR48068">
    <property type="entry name" value="TAF9 RNA POLYMERASE II, TATA BOX-BINDING PROTEIN (TBP)-ASSOCIATED FACTOR"/>
    <property type="match status" value="1"/>
</dbReference>
<keyword evidence="4" id="KW-0804">Transcription</keyword>
<dbReference type="EMBL" id="RDQH01000343">
    <property type="protein sequence ID" value="RXH67446.1"/>
    <property type="molecule type" value="Genomic_DNA"/>
</dbReference>
<evidence type="ECO:0000256" key="5">
    <source>
        <dbReference type="ARBA" id="ARBA00023242"/>
    </source>
</evidence>
<dbReference type="AlphaFoldDB" id="A0A498H7V1"/>
<dbReference type="InterPro" id="IPR009072">
    <property type="entry name" value="Histone-fold"/>
</dbReference>
<keyword evidence="8" id="KW-1185">Reference proteome</keyword>
<evidence type="ECO:0000256" key="3">
    <source>
        <dbReference type="ARBA" id="ARBA00023015"/>
    </source>
</evidence>
<dbReference type="InterPro" id="IPR003162">
    <property type="entry name" value="TFIID-31"/>
</dbReference>
<dbReference type="GO" id="GO:0005669">
    <property type="term" value="C:transcription factor TFIID complex"/>
    <property type="evidence" value="ECO:0007669"/>
    <property type="project" value="TreeGrafter"/>
</dbReference>
<protein>
    <recommendedName>
        <fullName evidence="9">Transcription initiation factor TFIID subunit 9</fullName>
    </recommendedName>
</protein>
<dbReference type="Gene3D" id="1.10.20.10">
    <property type="entry name" value="Histone, subunit A"/>
    <property type="match status" value="1"/>
</dbReference>